<evidence type="ECO:0000256" key="2">
    <source>
        <dbReference type="ARBA" id="ARBA00022723"/>
    </source>
</evidence>
<reference evidence="6 7" key="1">
    <citation type="submission" date="2008-05" db="EMBL/GenBank/DDBJ databases">
        <title>Complete sequence of Chlorobium limicola DSM 245.</title>
        <authorList>
            <consortium name="US DOE Joint Genome Institute"/>
            <person name="Lucas S."/>
            <person name="Copeland A."/>
            <person name="Lapidus A."/>
            <person name="Glavina del Rio T."/>
            <person name="Dalin E."/>
            <person name="Tice H."/>
            <person name="Bruce D."/>
            <person name="Goodwin L."/>
            <person name="Pitluck S."/>
            <person name="Schmutz J."/>
            <person name="Larimer F."/>
            <person name="Land M."/>
            <person name="Hauser L."/>
            <person name="Kyrpides N."/>
            <person name="Ovchinnikova G."/>
            <person name="Zhao F."/>
            <person name="Li T."/>
            <person name="Liu Z."/>
            <person name="Overmann J."/>
            <person name="Bryant D.A."/>
            <person name="Richardson P."/>
        </authorList>
    </citation>
    <scope>NUCLEOTIDE SEQUENCE [LARGE SCALE GENOMIC DNA]</scope>
    <source>
        <strain evidence="7">DSM 245 / NBRC 103803 / 6330</strain>
    </source>
</reference>
<dbReference type="Gene3D" id="3.40.5.90">
    <property type="entry name" value="CDGSH iron-sulfur domain, mitoNEET-type"/>
    <property type="match status" value="2"/>
</dbReference>
<dbReference type="SMART" id="SM00704">
    <property type="entry name" value="ZnF_CDGSH"/>
    <property type="match status" value="2"/>
</dbReference>
<gene>
    <name evidence="6" type="ordered locus">Clim_0104</name>
</gene>
<evidence type="ECO:0000256" key="1">
    <source>
        <dbReference type="ARBA" id="ARBA00022714"/>
    </source>
</evidence>
<dbReference type="PANTHER" id="PTHR46491:SF3">
    <property type="entry name" value="CDGSH IRON-SULFUR DOMAIN-CONTAINING PROTEIN 3, MITOCHONDRIAL"/>
    <property type="match status" value="1"/>
</dbReference>
<keyword evidence="3" id="KW-0408">Iron</keyword>
<evidence type="ECO:0000259" key="5">
    <source>
        <dbReference type="SMART" id="SM00704"/>
    </source>
</evidence>
<dbReference type="GO" id="GO:0051537">
    <property type="term" value="F:2 iron, 2 sulfur cluster binding"/>
    <property type="evidence" value="ECO:0007669"/>
    <property type="project" value="UniProtKB-KW"/>
</dbReference>
<dbReference type="eggNOG" id="COG3369">
    <property type="taxonomic scope" value="Bacteria"/>
</dbReference>
<evidence type="ECO:0000256" key="3">
    <source>
        <dbReference type="ARBA" id="ARBA00023004"/>
    </source>
</evidence>
<keyword evidence="1" id="KW-0001">2Fe-2S</keyword>
<keyword evidence="2" id="KW-0479">Metal-binding</keyword>
<dbReference type="InterPro" id="IPR018967">
    <property type="entry name" value="FeS-contain_CDGSH-typ"/>
</dbReference>
<dbReference type="Proteomes" id="UP000008841">
    <property type="component" value="Chromosome"/>
</dbReference>
<evidence type="ECO:0000256" key="4">
    <source>
        <dbReference type="ARBA" id="ARBA00023014"/>
    </source>
</evidence>
<dbReference type="InterPro" id="IPR042216">
    <property type="entry name" value="MitoNEET_CISD"/>
</dbReference>
<dbReference type="PANTHER" id="PTHR46491">
    <property type="entry name" value="CDGSH IRON SULFUR DOMAIN PROTEIN HOMOLOG"/>
    <property type="match status" value="1"/>
</dbReference>
<dbReference type="STRING" id="290315.Clim_0104"/>
<feature type="domain" description="Iron-binding zinc finger CDGSH type" evidence="5">
    <location>
        <begin position="41"/>
        <end position="74"/>
    </location>
</feature>
<accession>B3EE76</accession>
<dbReference type="Pfam" id="PF09360">
    <property type="entry name" value="zf-CDGSH"/>
    <property type="match status" value="2"/>
</dbReference>
<name>B3EE76_CHLL2</name>
<dbReference type="InterPro" id="IPR052950">
    <property type="entry name" value="CISD"/>
</dbReference>
<dbReference type="EMBL" id="CP001097">
    <property type="protein sequence ID" value="ACD89210.1"/>
    <property type="molecule type" value="Genomic_DNA"/>
</dbReference>
<dbReference type="GO" id="GO:0046872">
    <property type="term" value="F:metal ion binding"/>
    <property type="evidence" value="ECO:0007669"/>
    <property type="project" value="UniProtKB-KW"/>
</dbReference>
<dbReference type="GO" id="GO:0005737">
    <property type="term" value="C:cytoplasm"/>
    <property type="evidence" value="ECO:0007669"/>
    <property type="project" value="UniProtKB-ARBA"/>
</dbReference>
<dbReference type="AlphaFoldDB" id="B3EE76"/>
<protein>
    <submittedName>
        <fullName evidence="6">Zinc finger CDGSH-type domain protein</fullName>
    </submittedName>
</protein>
<evidence type="ECO:0000313" key="6">
    <source>
        <dbReference type="EMBL" id="ACD89210.1"/>
    </source>
</evidence>
<dbReference type="KEGG" id="cli:Clim_0104"/>
<keyword evidence="4" id="KW-0411">Iron-sulfur</keyword>
<sequence>MEPKRPYIIREQAGTTYYCACGKSQNKPYCDGAHEGSGLHPYKVEIEAEKNVAVCSCGLSAKMPFCDGAHKSIA</sequence>
<organism evidence="6 7">
    <name type="scientific">Chlorobium limicola (strain DSM 245 / NBRC 103803 / 6330)</name>
    <dbReference type="NCBI Taxonomy" id="290315"/>
    <lineage>
        <taxon>Bacteria</taxon>
        <taxon>Pseudomonadati</taxon>
        <taxon>Chlorobiota</taxon>
        <taxon>Chlorobiia</taxon>
        <taxon>Chlorobiales</taxon>
        <taxon>Chlorobiaceae</taxon>
        <taxon>Chlorobium/Pelodictyon group</taxon>
        <taxon>Chlorobium</taxon>
    </lineage>
</organism>
<dbReference type="OrthoDB" id="9795032at2"/>
<dbReference type="HOGENOM" id="CLU_145019_2_1_10"/>
<feature type="domain" description="Iron-binding zinc finger CDGSH type" evidence="5">
    <location>
        <begin position="4"/>
        <end position="40"/>
    </location>
</feature>
<evidence type="ECO:0000313" key="7">
    <source>
        <dbReference type="Proteomes" id="UP000008841"/>
    </source>
</evidence>
<proteinExistence type="predicted"/>